<organism evidence="2 3">
    <name type="scientific">Thalassiosira oceanica</name>
    <name type="common">Marine diatom</name>
    <dbReference type="NCBI Taxonomy" id="159749"/>
    <lineage>
        <taxon>Eukaryota</taxon>
        <taxon>Sar</taxon>
        <taxon>Stramenopiles</taxon>
        <taxon>Ochrophyta</taxon>
        <taxon>Bacillariophyta</taxon>
        <taxon>Coscinodiscophyceae</taxon>
        <taxon>Thalassiosirophycidae</taxon>
        <taxon>Thalassiosirales</taxon>
        <taxon>Thalassiosiraceae</taxon>
        <taxon>Thalassiosira</taxon>
    </lineage>
</organism>
<evidence type="ECO:0000256" key="1">
    <source>
        <dbReference type="SAM" id="MobiDB-lite"/>
    </source>
</evidence>
<dbReference type="EMBL" id="AGNL01025163">
    <property type="protein sequence ID" value="EJK58458.1"/>
    <property type="molecule type" value="Genomic_DNA"/>
</dbReference>
<dbReference type="Proteomes" id="UP000266841">
    <property type="component" value="Unassembled WGS sequence"/>
</dbReference>
<name>K0RXE0_THAOC</name>
<dbReference type="eggNOG" id="ENOG502QYK8">
    <property type="taxonomic scope" value="Eukaryota"/>
</dbReference>
<accession>K0RXE0</accession>
<comment type="caution">
    <text evidence="2">The sequence shown here is derived from an EMBL/GenBank/DDBJ whole genome shotgun (WGS) entry which is preliminary data.</text>
</comment>
<gene>
    <name evidence="2" type="ORF">THAOC_21413</name>
</gene>
<evidence type="ECO:0000313" key="2">
    <source>
        <dbReference type="EMBL" id="EJK58458.1"/>
    </source>
</evidence>
<feature type="region of interest" description="Disordered" evidence="1">
    <location>
        <begin position="135"/>
        <end position="164"/>
    </location>
</feature>
<sequence>MSYDLSQIAAPSILHAAANWQEDEANNLGNANGNSYVRRVGNAMHDGQIMIRFKQRRVVLIDYGYVPTEQDYEIAKAVPNICIPRGAGTAICKEPGCNKIGVPVCLHDSAPNEAMCLYLRSGLCFGCQRKLNEKRRTKKKRKDQTSAAGAGQGQRMKLEPPVGSGNVNPSGTVEINATNIVINGAVGGAQYRGPHYGCEHIGPDVLQTVSELAHQTNTLVANGGVGAPSQDIDRLYEAALVSASKAAFLLSQWRASYDEQMTSGAQGFSPKKPKKTKGGSSSQHAPADFYAAPNLNPPYREI</sequence>
<protein>
    <submittedName>
        <fullName evidence="2">Uncharacterized protein</fullName>
    </submittedName>
</protein>
<dbReference type="OMA" id="GTAICKE"/>
<dbReference type="OrthoDB" id="46382at2759"/>
<proteinExistence type="predicted"/>
<dbReference type="AlphaFoldDB" id="K0RXE0"/>
<keyword evidence="3" id="KW-1185">Reference proteome</keyword>
<feature type="region of interest" description="Disordered" evidence="1">
    <location>
        <begin position="262"/>
        <end position="302"/>
    </location>
</feature>
<evidence type="ECO:0000313" key="3">
    <source>
        <dbReference type="Proteomes" id="UP000266841"/>
    </source>
</evidence>
<reference evidence="2 3" key="1">
    <citation type="journal article" date="2012" name="Genome Biol.">
        <title>Genome and low-iron response of an oceanic diatom adapted to chronic iron limitation.</title>
        <authorList>
            <person name="Lommer M."/>
            <person name="Specht M."/>
            <person name="Roy A.S."/>
            <person name="Kraemer L."/>
            <person name="Andreson R."/>
            <person name="Gutowska M.A."/>
            <person name="Wolf J."/>
            <person name="Bergner S.V."/>
            <person name="Schilhabel M.B."/>
            <person name="Klostermeier U.C."/>
            <person name="Beiko R.G."/>
            <person name="Rosenstiel P."/>
            <person name="Hippler M."/>
            <person name="Laroche J."/>
        </authorList>
    </citation>
    <scope>NUCLEOTIDE SEQUENCE [LARGE SCALE GENOMIC DNA]</scope>
    <source>
        <strain evidence="2 3">CCMP1005</strain>
    </source>
</reference>